<proteinExistence type="inferred from homology"/>
<evidence type="ECO:0000313" key="8">
    <source>
        <dbReference type="EMBL" id="SFS17736.1"/>
    </source>
</evidence>
<evidence type="ECO:0000256" key="3">
    <source>
        <dbReference type="ARBA" id="ARBA00012535"/>
    </source>
</evidence>
<dbReference type="EMBL" id="FOZL01000001">
    <property type="protein sequence ID" value="SFS17736.1"/>
    <property type="molecule type" value="Genomic_DNA"/>
</dbReference>
<sequence>MPLTRRVFLERIAQIGGYAATFSAMNTLGLIPAVGQSSLPILAPDFGRGKTVLILGAGIAGLTAAYELRKAGFTCTILEARNRPGGRSWSVRDGSTITTTDGETQHCTWSNGGYLNAGPARIPSHHTHLLDYCQQLGVPVEVEVNVSRSALMQSPLLNGGKPVEQRQVVYDTRGYLAELLAKCIDRKALDAELTPEDRERMLAFLTTYGDLEDGKYTGTTRAGFTTPRGAGLSKEVLHQPLKLSELLAADLSKGEVYEDQIDWQVTMFQPVGGMDRIPYGFARAMPQDMIVYEAPVTEITTSDNGVTVAYTHSGTPKTAKADFCICTMPISVLAKTKNNFTPETRKAFTGMPMTALYKIAWEAPRFWEKENRIYGGISFLTHPVDIVWYPTDKLFSPTGVIVAGFNLEHDAAGKPTAFGALPNTHAKLEASRSAVETLHPGRGSLLTKPIYINWSKTPYSLGCFANNHLATSDPAYAQLDKPQGRTYFAGDYLSHLVGWQEGAVLSAHHAIDRIATTLKS</sequence>
<dbReference type="Pfam" id="PF01593">
    <property type="entry name" value="Amino_oxidase"/>
    <property type="match status" value="1"/>
</dbReference>
<protein>
    <recommendedName>
        <fullName evidence="4">Tryptophan 2-monooxygenase</fullName>
        <ecNumber evidence="3">1.13.12.3</ecNumber>
    </recommendedName>
</protein>
<reference evidence="8 9" key="1">
    <citation type="submission" date="2016-10" db="EMBL/GenBank/DDBJ databases">
        <authorList>
            <person name="de Groot N.N."/>
        </authorList>
    </citation>
    <scope>NUCLEOTIDE SEQUENCE [LARGE SCALE GENOMIC DNA]</scope>
    <source>
        <strain evidence="8 9">DSM 21001</strain>
    </source>
</reference>
<evidence type="ECO:0000313" key="9">
    <source>
        <dbReference type="Proteomes" id="UP000199024"/>
    </source>
</evidence>
<dbReference type="GO" id="GO:0009063">
    <property type="term" value="P:amino acid catabolic process"/>
    <property type="evidence" value="ECO:0007669"/>
    <property type="project" value="TreeGrafter"/>
</dbReference>
<dbReference type="Proteomes" id="UP000199024">
    <property type="component" value="Unassembled WGS sequence"/>
</dbReference>
<accession>A0A1I6MPW9</accession>
<feature type="domain" description="Amine oxidase" evidence="7">
    <location>
        <begin position="59"/>
        <end position="513"/>
    </location>
</feature>
<dbReference type="GO" id="GO:0050361">
    <property type="term" value="F:tryptophan 2-monooxygenase activity"/>
    <property type="evidence" value="ECO:0007669"/>
    <property type="project" value="UniProtKB-EC"/>
</dbReference>
<keyword evidence="5" id="KW-0073">Auxin biosynthesis</keyword>
<name>A0A1I6MPW9_9BACT</name>
<keyword evidence="9" id="KW-1185">Reference proteome</keyword>
<evidence type="ECO:0000256" key="5">
    <source>
        <dbReference type="ARBA" id="ARBA00023070"/>
    </source>
</evidence>
<comment type="catalytic activity">
    <reaction evidence="6">
        <text>L-tryptophan + O2 = indole-3-acetamide + CO2 + H2O</text>
        <dbReference type="Rhea" id="RHEA:16165"/>
        <dbReference type="ChEBI" id="CHEBI:15377"/>
        <dbReference type="ChEBI" id="CHEBI:15379"/>
        <dbReference type="ChEBI" id="CHEBI:16031"/>
        <dbReference type="ChEBI" id="CHEBI:16526"/>
        <dbReference type="ChEBI" id="CHEBI:57912"/>
        <dbReference type="EC" id="1.13.12.3"/>
    </reaction>
</comment>
<evidence type="ECO:0000259" key="7">
    <source>
        <dbReference type="Pfam" id="PF01593"/>
    </source>
</evidence>
<evidence type="ECO:0000256" key="1">
    <source>
        <dbReference type="ARBA" id="ARBA00004814"/>
    </source>
</evidence>
<dbReference type="GO" id="GO:0001716">
    <property type="term" value="F:L-amino-acid oxidase activity"/>
    <property type="evidence" value="ECO:0007669"/>
    <property type="project" value="TreeGrafter"/>
</dbReference>
<comment type="pathway">
    <text evidence="1">Plant hormone metabolism; auxin biosynthesis.</text>
</comment>
<dbReference type="RefSeq" id="WP_089840599.1">
    <property type="nucleotide sequence ID" value="NZ_FOZL01000001.1"/>
</dbReference>
<dbReference type="InterPro" id="IPR002937">
    <property type="entry name" value="Amino_oxidase"/>
</dbReference>
<dbReference type="PANTHER" id="PTHR10742">
    <property type="entry name" value="FLAVIN MONOAMINE OXIDASE"/>
    <property type="match status" value="1"/>
</dbReference>
<evidence type="ECO:0000256" key="4">
    <source>
        <dbReference type="ARBA" id="ARBA00017871"/>
    </source>
</evidence>
<comment type="similarity">
    <text evidence="2">Belongs to the tryptophan 2-monooxygenase family.</text>
</comment>
<dbReference type="SUPFAM" id="SSF51905">
    <property type="entry name" value="FAD/NAD(P)-binding domain"/>
    <property type="match status" value="1"/>
</dbReference>
<dbReference type="Gene3D" id="3.50.50.60">
    <property type="entry name" value="FAD/NAD(P)-binding domain"/>
    <property type="match status" value="1"/>
</dbReference>
<organism evidence="8 9">
    <name type="scientific">Granulicella pectinivorans</name>
    <dbReference type="NCBI Taxonomy" id="474950"/>
    <lineage>
        <taxon>Bacteria</taxon>
        <taxon>Pseudomonadati</taxon>
        <taxon>Acidobacteriota</taxon>
        <taxon>Terriglobia</taxon>
        <taxon>Terriglobales</taxon>
        <taxon>Acidobacteriaceae</taxon>
        <taxon>Granulicella</taxon>
    </lineage>
</organism>
<dbReference type="SUPFAM" id="SSF54373">
    <property type="entry name" value="FAD-linked reductases, C-terminal domain"/>
    <property type="match status" value="1"/>
</dbReference>
<dbReference type="STRING" id="474950.SAMN05421771_3245"/>
<dbReference type="EC" id="1.13.12.3" evidence="3"/>
<dbReference type="Gene3D" id="1.20.1440.240">
    <property type="match status" value="1"/>
</dbReference>
<gene>
    <name evidence="8" type="ORF">SAMN05421771_3245</name>
</gene>
<dbReference type="Gene3D" id="3.90.660.10">
    <property type="match status" value="1"/>
</dbReference>
<dbReference type="AlphaFoldDB" id="A0A1I6MPW9"/>
<dbReference type="InterPro" id="IPR050281">
    <property type="entry name" value="Flavin_monoamine_oxidase"/>
</dbReference>
<evidence type="ECO:0000256" key="2">
    <source>
        <dbReference type="ARBA" id="ARBA00005833"/>
    </source>
</evidence>
<dbReference type="OrthoDB" id="25353at2"/>
<evidence type="ECO:0000256" key="6">
    <source>
        <dbReference type="ARBA" id="ARBA00047321"/>
    </source>
</evidence>
<dbReference type="PANTHER" id="PTHR10742:SF342">
    <property type="entry name" value="AMINE OXIDASE"/>
    <property type="match status" value="1"/>
</dbReference>
<dbReference type="InterPro" id="IPR036188">
    <property type="entry name" value="FAD/NAD-bd_sf"/>
</dbReference>
<dbReference type="GO" id="GO:0009851">
    <property type="term" value="P:auxin biosynthetic process"/>
    <property type="evidence" value="ECO:0007669"/>
    <property type="project" value="UniProtKB-KW"/>
</dbReference>